<keyword evidence="2" id="KW-1185">Reference proteome</keyword>
<gene>
    <name evidence="1" type="ORF">BGE01nite_56930</name>
</gene>
<protein>
    <submittedName>
        <fullName evidence="1">Uncharacterized protein</fullName>
    </submittedName>
</protein>
<proteinExistence type="predicted"/>
<organism evidence="1 2">
    <name type="scientific">Brevifollis gellanilyticus</name>
    <dbReference type="NCBI Taxonomy" id="748831"/>
    <lineage>
        <taxon>Bacteria</taxon>
        <taxon>Pseudomonadati</taxon>
        <taxon>Verrucomicrobiota</taxon>
        <taxon>Verrucomicrobiia</taxon>
        <taxon>Verrucomicrobiales</taxon>
        <taxon>Verrucomicrobiaceae</taxon>
    </lineage>
</organism>
<evidence type="ECO:0000313" key="2">
    <source>
        <dbReference type="Proteomes" id="UP000321577"/>
    </source>
</evidence>
<reference evidence="1 2" key="1">
    <citation type="submission" date="2019-07" db="EMBL/GenBank/DDBJ databases">
        <title>Whole genome shotgun sequence of Brevifollis gellanilyticus NBRC 108608.</title>
        <authorList>
            <person name="Hosoyama A."/>
            <person name="Uohara A."/>
            <person name="Ohji S."/>
            <person name="Ichikawa N."/>
        </authorList>
    </citation>
    <scope>NUCLEOTIDE SEQUENCE [LARGE SCALE GENOMIC DNA]</scope>
    <source>
        <strain evidence="1 2">NBRC 108608</strain>
    </source>
</reference>
<evidence type="ECO:0000313" key="1">
    <source>
        <dbReference type="EMBL" id="GEP46402.1"/>
    </source>
</evidence>
<dbReference type="Proteomes" id="UP000321577">
    <property type="component" value="Unassembled WGS sequence"/>
</dbReference>
<comment type="caution">
    <text evidence="1">The sequence shown here is derived from an EMBL/GenBank/DDBJ whole genome shotgun (WGS) entry which is preliminary data.</text>
</comment>
<sequence length="147" mass="16483">MARIGETRAQCEARYGPPVEVRDNGETTVHSRAGYGVRCTYLEGKCEAIRFRKMPASPGQDDLPFTEAEQKALMEANSGGKTWTKKREDAEFRMQQWECDGLQAMHNGTLHFFTVYTSAYAVRLGTKDAVDKAANDKSDDKGSFKDF</sequence>
<name>A0A512MI40_9BACT</name>
<dbReference type="EMBL" id="BKAG01000097">
    <property type="protein sequence ID" value="GEP46402.1"/>
    <property type="molecule type" value="Genomic_DNA"/>
</dbReference>
<accession>A0A512MI40</accession>
<dbReference type="AlphaFoldDB" id="A0A512MI40"/>